<accession>A0A839N4I8</accession>
<dbReference type="InterPro" id="IPR051405">
    <property type="entry name" value="phD/YefM_antitoxin"/>
</dbReference>
<comment type="function">
    <text evidence="2">Antitoxin component of a type II toxin-antitoxin (TA) system.</text>
</comment>
<dbReference type="AlphaFoldDB" id="A0A839N4I8"/>
<comment type="similarity">
    <text evidence="1 2">Belongs to the phD/YefM antitoxin family.</text>
</comment>
<evidence type="ECO:0000313" key="5">
    <source>
        <dbReference type="Proteomes" id="UP000559182"/>
    </source>
</evidence>
<gene>
    <name evidence="4" type="ORF">FHU39_001653</name>
</gene>
<dbReference type="RefSeq" id="WP_183319905.1">
    <property type="nucleotide sequence ID" value="NZ_JACHVQ010000001.1"/>
</dbReference>
<dbReference type="PANTHER" id="PTHR33713">
    <property type="entry name" value="ANTITOXIN YAFN-RELATED"/>
    <property type="match status" value="1"/>
</dbReference>
<evidence type="ECO:0000256" key="1">
    <source>
        <dbReference type="ARBA" id="ARBA00009981"/>
    </source>
</evidence>
<proteinExistence type="inferred from homology"/>
<keyword evidence="5" id="KW-1185">Reference proteome</keyword>
<dbReference type="InterPro" id="IPR036165">
    <property type="entry name" value="YefM-like_sf"/>
</dbReference>
<feature type="region of interest" description="Disordered" evidence="3">
    <location>
        <begin position="65"/>
        <end position="92"/>
    </location>
</feature>
<dbReference type="InterPro" id="IPR006442">
    <property type="entry name" value="Antitoxin_Phd/YefM"/>
</dbReference>
<reference evidence="4 5" key="1">
    <citation type="submission" date="2020-08" db="EMBL/GenBank/DDBJ databases">
        <title>Sequencing the genomes of 1000 actinobacteria strains.</title>
        <authorList>
            <person name="Klenk H.-P."/>
        </authorList>
    </citation>
    <scope>NUCLEOTIDE SEQUENCE [LARGE SCALE GENOMIC DNA]</scope>
    <source>
        <strain evidence="4 5">DSM 105369</strain>
    </source>
</reference>
<name>A0A839N4I8_9MICO</name>
<evidence type="ECO:0000256" key="2">
    <source>
        <dbReference type="RuleBase" id="RU362080"/>
    </source>
</evidence>
<organism evidence="4 5">
    <name type="scientific">Flexivirga oryzae</name>
    <dbReference type="NCBI Taxonomy" id="1794944"/>
    <lineage>
        <taxon>Bacteria</taxon>
        <taxon>Bacillati</taxon>
        <taxon>Actinomycetota</taxon>
        <taxon>Actinomycetes</taxon>
        <taxon>Micrococcales</taxon>
        <taxon>Dermacoccaceae</taxon>
        <taxon>Flexivirga</taxon>
    </lineage>
</organism>
<dbReference type="NCBIfam" id="TIGR01552">
    <property type="entry name" value="phd_fam"/>
    <property type="match status" value="1"/>
</dbReference>
<dbReference type="Pfam" id="PF02604">
    <property type="entry name" value="PhdYeFM_antitox"/>
    <property type="match status" value="1"/>
</dbReference>
<evidence type="ECO:0000256" key="3">
    <source>
        <dbReference type="SAM" id="MobiDB-lite"/>
    </source>
</evidence>
<sequence length="92" mass="10129">MRTLSISAAKAKLNELVDDAARTHEHVTFTKNGAPVAVMISADEWESIQDTLFWQSQPGIREDLAQADDDTATSNTVSADDLRTRYGLPPVR</sequence>
<dbReference type="Gene3D" id="1.10.1220.170">
    <property type="match status" value="1"/>
</dbReference>
<dbReference type="PANTHER" id="PTHR33713:SF10">
    <property type="entry name" value="ANTITOXIN YAFN"/>
    <property type="match status" value="1"/>
</dbReference>
<protein>
    <recommendedName>
        <fullName evidence="2">Antitoxin</fullName>
    </recommendedName>
</protein>
<dbReference type="Proteomes" id="UP000559182">
    <property type="component" value="Unassembled WGS sequence"/>
</dbReference>
<dbReference type="EMBL" id="JACHVQ010000001">
    <property type="protein sequence ID" value="MBB2891669.1"/>
    <property type="molecule type" value="Genomic_DNA"/>
</dbReference>
<dbReference type="Gene3D" id="3.40.1620.10">
    <property type="entry name" value="YefM-like domain"/>
    <property type="match status" value="1"/>
</dbReference>
<evidence type="ECO:0000313" key="4">
    <source>
        <dbReference type="EMBL" id="MBB2891669.1"/>
    </source>
</evidence>
<comment type="caution">
    <text evidence="4">The sequence shown here is derived from an EMBL/GenBank/DDBJ whole genome shotgun (WGS) entry which is preliminary data.</text>
</comment>
<dbReference type="SUPFAM" id="SSF143120">
    <property type="entry name" value="YefM-like"/>
    <property type="match status" value="1"/>
</dbReference>